<dbReference type="Proteomes" id="UP001239111">
    <property type="component" value="Chromosome 4"/>
</dbReference>
<comment type="caution">
    <text evidence="1">The sequence shown here is derived from an EMBL/GenBank/DDBJ whole genome shotgun (WGS) entry which is preliminary data.</text>
</comment>
<gene>
    <name evidence="1" type="ORF">QAD02_009404</name>
</gene>
<keyword evidence="2" id="KW-1185">Reference proteome</keyword>
<reference evidence="1" key="1">
    <citation type="submission" date="2023-04" db="EMBL/GenBank/DDBJ databases">
        <title>A chromosome-level genome assembly of the parasitoid wasp Eretmocerus hayati.</title>
        <authorList>
            <person name="Zhong Y."/>
            <person name="Liu S."/>
            <person name="Liu Y."/>
        </authorList>
    </citation>
    <scope>NUCLEOTIDE SEQUENCE</scope>
    <source>
        <strain evidence="1">ZJU_SS_LIU_2023</strain>
    </source>
</reference>
<protein>
    <submittedName>
        <fullName evidence="1">Uncharacterized protein</fullName>
    </submittedName>
</protein>
<evidence type="ECO:0000313" key="1">
    <source>
        <dbReference type="EMBL" id="KAJ8667741.1"/>
    </source>
</evidence>
<name>A0ACC2N9Z6_9HYME</name>
<proteinExistence type="predicted"/>
<sequence>MERWAGKVAVVTGASSGVGLATAKALIKHGVVVVGLARRETQMEENMKSAEGPGKFHAVKCDITKEEDVLAAFDWIKKSLGALNILVNNAGVANHSSVEDTATADLEQVIKVNFMGLLYCSKNAIKLMRETEAEAHIVNINSSLGHALPPRELGIPFNVYPATKFAGRILMDTLRDELHDSKIRVTNISPGLIKTEMMTNNPTFAQMPALEASDVSDAIVYALGTPPHVEINELKLTVRSLKV</sequence>
<organism evidence="1 2">
    <name type="scientific">Eretmocerus hayati</name>
    <dbReference type="NCBI Taxonomy" id="131215"/>
    <lineage>
        <taxon>Eukaryota</taxon>
        <taxon>Metazoa</taxon>
        <taxon>Ecdysozoa</taxon>
        <taxon>Arthropoda</taxon>
        <taxon>Hexapoda</taxon>
        <taxon>Insecta</taxon>
        <taxon>Pterygota</taxon>
        <taxon>Neoptera</taxon>
        <taxon>Endopterygota</taxon>
        <taxon>Hymenoptera</taxon>
        <taxon>Apocrita</taxon>
        <taxon>Proctotrupomorpha</taxon>
        <taxon>Chalcidoidea</taxon>
        <taxon>Aphelinidae</taxon>
        <taxon>Aphelininae</taxon>
        <taxon>Eretmocerus</taxon>
    </lineage>
</organism>
<accession>A0ACC2N9Z6</accession>
<evidence type="ECO:0000313" key="2">
    <source>
        <dbReference type="Proteomes" id="UP001239111"/>
    </source>
</evidence>
<dbReference type="EMBL" id="CM056744">
    <property type="protein sequence ID" value="KAJ8667741.1"/>
    <property type="molecule type" value="Genomic_DNA"/>
</dbReference>